<dbReference type="InParanoid" id="A0A482XRU1"/>
<evidence type="ECO:0000313" key="2">
    <source>
        <dbReference type="Proteomes" id="UP000291343"/>
    </source>
</evidence>
<reference evidence="1 2" key="1">
    <citation type="journal article" date="2017" name="Gigascience">
        <title>Genome sequence of the small brown planthopper, Laodelphax striatellus.</title>
        <authorList>
            <person name="Zhu J."/>
            <person name="Jiang F."/>
            <person name="Wang X."/>
            <person name="Yang P."/>
            <person name="Bao Y."/>
            <person name="Zhao W."/>
            <person name="Wang W."/>
            <person name="Lu H."/>
            <person name="Wang Q."/>
            <person name="Cui N."/>
            <person name="Li J."/>
            <person name="Chen X."/>
            <person name="Luo L."/>
            <person name="Yu J."/>
            <person name="Kang L."/>
            <person name="Cui F."/>
        </authorList>
    </citation>
    <scope>NUCLEOTIDE SEQUENCE [LARGE SCALE GENOMIC DNA]</scope>
    <source>
        <strain evidence="1">Lst14</strain>
    </source>
</reference>
<organism evidence="1 2">
    <name type="scientific">Laodelphax striatellus</name>
    <name type="common">Small brown planthopper</name>
    <name type="synonym">Delphax striatella</name>
    <dbReference type="NCBI Taxonomy" id="195883"/>
    <lineage>
        <taxon>Eukaryota</taxon>
        <taxon>Metazoa</taxon>
        <taxon>Ecdysozoa</taxon>
        <taxon>Arthropoda</taxon>
        <taxon>Hexapoda</taxon>
        <taxon>Insecta</taxon>
        <taxon>Pterygota</taxon>
        <taxon>Neoptera</taxon>
        <taxon>Paraneoptera</taxon>
        <taxon>Hemiptera</taxon>
        <taxon>Auchenorrhyncha</taxon>
        <taxon>Fulgoroidea</taxon>
        <taxon>Delphacidae</taxon>
        <taxon>Criomorphinae</taxon>
        <taxon>Laodelphax</taxon>
    </lineage>
</organism>
<name>A0A482XRU1_LAOST</name>
<protein>
    <submittedName>
        <fullName evidence="1">Uncharacterized protein</fullName>
    </submittedName>
</protein>
<accession>A0A482XRU1</accession>
<dbReference type="EMBL" id="QKKF02002619">
    <property type="protein sequence ID" value="RZF48220.1"/>
    <property type="molecule type" value="Genomic_DNA"/>
</dbReference>
<comment type="caution">
    <text evidence="1">The sequence shown here is derived from an EMBL/GenBank/DDBJ whole genome shotgun (WGS) entry which is preliminary data.</text>
</comment>
<proteinExistence type="predicted"/>
<gene>
    <name evidence="1" type="ORF">LSTR_LSTR006187</name>
</gene>
<keyword evidence="2" id="KW-1185">Reference proteome</keyword>
<dbReference type="AlphaFoldDB" id="A0A482XRU1"/>
<dbReference type="Proteomes" id="UP000291343">
    <property type="component" value="Unassembled WGS sequence"/>
</dbReference>
<sequence length="88" mass="10048">MSQDSPDEFGSSSRIAVYLWPSVCDTARLSSSNCTQEAVFRQLISHRSECFKKIEHFVLAEPHCFITSDLQLAEYFKKTPTNNMLISK</sequence>
<evidence type="ECO:0000313" key="1">
    <source>
        <dbReference type="EMBL" id="RZF48220.1"/>
    </source>
</evidence>